<dbReference type="RefSeq" id="WP_415836110.1">
    <property type="nucleotide sequence ID" value="NZ_CBCSJO010000001.1"/>
</dbReference>
<name>A0A521CPL7_9SPHI</name>
<dbReference type="GO" id="GO:0009851">
    <property type="term" value="P:auxin biosynthetic process"/>
    <property type="evidence" value="ECO:0007669"/>
    <property type="project" value="UniProtKB-KW"/>
</dbReference>
<protein>
    <recommendedName>
        <fullName evidence="4">Tryptophan 2-monooxygenase</fullName>
        <ecNumber evidence="3">1.13.12.3</ecNumber>
    </recommendedName>
</protein>
<evidence type="ECO:0000256" key="4">
    <source>
        <dbReference type="ARBA" id="ARBA00017871"/>
    </source>
</evidence>
<comment type="pathway">
    <text evidence="1">Plant hormone metabolism; auxin biosynthesis.</text>
</comment>
<dbReference type="GO" id="GO:0050361">
    <property type="term" value="F:tryptophan 2-monooxygenase activity"/>
    <property type="evidence" value="ECO:0007669"/>
    <property type="project" value="UniProtKB-EC"/>
</dbReference>
<accession>A0A521CPL7</accession>
<dbReference type="InterPro" id="IPR050281">
    <property type="entry name" value="Flavin_monoamine_oxidase"/>
</dbReference>
<evidence type="ECO:0000256" key="5">
    <source>
        <dbReference type="ARBA" id="ARBA00023070"/>
    </source>
</evidence>
<keyword evidence="5" id="KW-0073">Auxin biosynthesis</keyword>
<evidence type="ECO:0000256" key="2">
    <source>
        <dbReference type="ARBA" id="ARBA00005833"/>
    </source>
</evidence>
<dbReference type="SUPFAM" id="SSF51905">
    <property type="entry name" value="FAD/NAD(P)-binding domain"/>
    <property type="match status" value="1"/>
</dbReference>
<dbReference type="SUPFAM" id="SSF54373">
    <property type="entry name" value="FAD-linked reductases, C-terminal domain"/>
    <property type="match status" value="1"/>
</dbReference>
<evidence type="ECO:0000256" key="3">
    <source>
        <dbReference type="ARBA" id="ARBA00012535"/>
    </source>
</evidence>
<evidence type="ECO:0000259" key="8">
    <source>
        <dbReference type="Pfam" id="PF01593"/>
    </source>
</evidence>
<comment type="similarity">
    <text evidence="2">Belongs to the tryptophan 2-monooxygenase family.</text>
</comment>
<sequence>MIIIGGGIAGLIAARELSGVYQVIVLEAMNRFGGRIHTINEHGFPGPIEAGAEFLHGKAESTLKLLKEAGIGIVSVEGELCQTDDRTQDDAGNPGNTAEGREEESDKQWEELLTQMSVLEQDTTLLEFLNKHFGNEKYNSLQQRAISYAAGFDLADAGKVSVKSLYAEWSQHNEDRVVAGGYGQLIDFLVADCEKRGCELIKNAFVTGVGWGAGFVEVLGQGEMRYRAEKCILTVSAGVLQNGDIKFNPPIARYHEAATKIGFGNVVKILLSFDQQLWKDGVSFFLSDEEVPTWWPQPGNTAAVLTGWAGGERALALTALSDEELVEKALKSLSAIFNLDLMLIRKNLNSSKIFNWSKQNTVRGAYSYATPQSHDALKVLTTPLQDTLYFAGEAIYSGPDPGTVEAAINSAQRLTSQLRLVHEK</sequence>
<evidence type="ECO:0000313" key="9">
    <source>
        <dbReference type="EMBL" id="SMO61377.1"/>
    </source>
</evidence>
<proteinExistence type="inferred from homology"/>
<dbReference type="InterPro" id="IPR002937">
    <property type="entry name" value="Amino_oxidase"/>
</dbReference>
<dbReference type="EC" id="1.13.12.3" evidence="3"/>
<dbReference type="Proteomes" id="UP000320300">
    <property type="component" value="Unassembled WGS sequence"/>
</dbReference>
<gene>
    <name evidence="9" type="ORF">SAMN06265348_104101</name>
</gene>
<dbReference type="AlphaFoldDB" id="A0A521CPL7"/>
<dbReference type="Gene3D" id="3.50.50.60">
    <property type="entry name" value="FAD/NAD(P)-binding domain"/>
    <property type="match status" value="1"/>
</dbReference>
<keyword evidence="10" id="KW-1185">Reference proteome</keyword>
<comment type="catalytic activity">
    <reaction evidence="6">
        <text>L-tryptophan + O2 = indole-3-acetamide + CO2 + H2O</text>
        <dbReference type="Rhea" id="RHEA:16165"/>
        <dbReference type="ChEBI" id="CHEBI:15377"/>
        <dbReference type="ChEBI" id="CHEBI:15379"/>
        <dbReference type="ChEBI" id="CHEBI:16031"/>
        <dbReference type="ChEBI" id="CHEBI:16526"/>
        <dbReference type="ChEBI" id="CHEBI:57912"/>
        <dbReference type="EC" id="1.13.12.3"/>
    </reaction>
</comment>
<evidence type="ECO:0000256" key="6">
    <source>
        <dbReference type="ARBA" id="ARBA00047321"/>
    </source>
</evidence>
<evidence type="ECO:0000256" key="7">
    <source>
        <dbReference type="SAM" id="MobiDB-lite"/>
    </source>
</evidence>
<dbReference type="InterPro" id="IPR036188">
    <property type="entry name" value="FAD/NAD-bd_sf"/>
</dbReference>
<organism evidence="9 10">
    <name type="scientific">Pedobacter westerhofensis</name>
    <dbReference type="NCBI Taxonomy" id="425512"/>
    <lineage>
        <taxon>Bacteria</taxon>
        <taxon>Pseudomonadati</taxon>
        <taxon>Bacteroidota</taxon>
        <taxon>Sphingobacteriia</taxon>
        <taxon>Sphingobacteriales</taxon>
        <taxon>Sphingobacteriaceae</taxon>
        <taxon>Pedobacter</taxon>
    </lineage>
</organism>
<dbReference type="EMBL" id="FXTN01000004">
    <property type="protein sequence ID" value="SMO61377.1"/>
    <property type="molecule type" value="Genomic_DNA"/>
</dbReference>
<evidence type="ECO:0000256" key="1">
    <source>
        <dbReference type="ARBA" id="ARBA00004814"/>
    </source>
</evidence>
<dbReference type="Pfam" id="PF01593">
    <property type="entry name" value="Amino_oxidase"/>
    <property type="match status" value="1"/>
</dbReference>
<feature type="region of interest" description="Disordered" evidence="7">
    <location>
        <begin position="82"/>
        <end position="107"/>
    </location>
</feature>
<feature type="domain" description="Amine oxidase" evidence="8">
    <location>
        <begin position="8"/>
        <end position="413"/>
    </location>
</feature>
<dbReference type="PANTHER" id="PTHR10742:SF410">
    <property type="entry name" value="LYSINE-SPECIFIC HISTONE DEMETHYLASE 2"/>
    <property type="match status" value="1"/>
</dbReference>
<dbReference type="PANTHER" id="PTHR10742">
    <property type="entry name" value="FLAVIN MONOAMINE OXIDASE"/>
    <property type="match status" value="1"/>
</dbReference>
<reference evidence="9 10" key="1">
    <citation type="submission" date="2017-05" db="EMBL/GenBank/DDBJ databases">
        <authorList>
            <person name="Varghese N."/>
            <person name="Submissions S."/>
        </authorList>
    </citation>
    <scope>NUCLEOTIDE SEQUENCE [LARGE SCALE GENOMIC DNA]</scope>
    <source>
        <strain evidence="9 10">DSM 19036</strain>
    </source>
</reference>
<evidence type="ECO:0000313" key="10">
    <source>
        <dbReference type="Proteomes" id="UP000320300"/>
    </source>
</evidence>